<dbReference type="PIRSF" id="PIRSF015617">
    <property type="entry name" value="Adensltrnsf_CobA"/>
    <property type="match status" value="1"/>
</dbReference>
<dbReference type="GO" id="GO:0008817">
    <property type="term" value="F:corrinoid adenosyltransferase activity"/>
    <property type="evidence" value="ECO:0007669"/>
    <property type="project" value="InterPro"/>
</dbReference>
<dbReference type="Gene3D" id="3.40.50.300">
    <property type="entry name" value="P-loop containing nucleotide triphosphate hydrolases"/>
    <property type="match status" value="1"/>
</dbReference>
<dbReference type="InterPro" id="IPR027417">
    <property type="entry name" value="P-loop_NTPase"/>
</dbReference>
<dbReference type="OrthoDB" id="9810309at2"/>
<dbReference type="PANTHER" id="PTHR46638">
    <property type="entry name" value="CORRINOID ADENOSYLTRANSFERASE"/>
    <property type="match status" value="1"/>
</dbReference>
<name>A0A2N5M8W9_9BACI</name>
<dbReference type="Pfam" id="PF02572">
    <property type="entry name" value="CobA_CobO_BtuR"/>
    <property type="match status" value="1"/>
</dbReference>
<dbReference type="RefSeq" id="WP_101640721.1">
    <property type="nucleotide sequence ID" value="NZ_PGUY01000016.1"/>
</dbReference>
<organism evidence="1 2">
    <name type="scientific">Peribacillus deserti</name>
    <dbReference type="NCBI Taxonomy" id="673318"/>
    <lineage>
        <taxon>Bacteria</taxon>
        <taxon>Bacillati</taxon>
        <taxon>Bacillota</taxon>
        <taxon>Bacilli</taxon>
        <taxon>Bacillales</taxon>
        <taxon>Bacillaceae</taxon>
        <taxon>Peribacillus</taxon>
    </lineage>
</organism>
<evidence type="ECO:0000313" key="2">
    <source>
        <dbReference type="Proteomes" id="UP000234748"/>
    </source>
</evidence>
<dbReference type="GO" id="GO:0009236">
    <property type="term" value="P:cobalamin biosynthetic process"/>
    <property type="evidence" value="ECO:0007669"/>
    <property type="project" value="InterPro"/>
</dbReference>
<dbReference type="InterPro" id="IPR003724">
    <property type="entry name" value="CblAdoTrfase_CobA"/>
</dbReference>
<dbReference type="SUPFAM" id="SSF52540">
    <property type="entry name" value="P-loop containing nucleoside triphosphate hydrolases"/>
    <property type="match status" value="1"/>
</dbReference>
<protein>
    <submittedName>
        <fullName evidence="1">Cob(I)yrinic acid a,c-diamide adenosyltransferase</fullName>
    </submittedName>
</protein>
<dbReference type="PANTHER" id="PTHR46638:SF1">
    <property type="entry name" value="CORRINOID ADENOSYLTRANSFERASE"/>
    <property type="match status" value="1"/>
</dbReference>
<dbReference type="Proteomes" id="UP000234748">
    <property type="component" value="Unassembled WGS sequence"/>
</dbReference>
<evidence type="ECO:0000313" key="1">
    <source>
        <dbReference type="EMBL" id="PLT30808.1"/>
    </source>
</evidence>
<keyword evidence="2" id="KW-1185">Reference proteome</keyword>
<dbReference type="AlphaFoldDB" id="A0A2N5M8W9"/>
<dbReference type="GO" id="GO:0005524">
    <property type="term" value="F:ATP binding"/>
    <property type="evidence" value="ECO:0007669"/>
    <property type="project" value="InterPro"/>
</dbReference>
<comment type="caution">
    <text evidence="1">The sequence shown here is derived from an EMBL/GenBank/DDBJ whole genome shotgun (WGS) entry which is preliminary data.</text>
</comment>
<dbReference type="CDD" id="cd00561">
    <property type="entry name" value="CobA_ACA"/>
    <property type="match status" value="1"/>
</dbReference>
<keyword evidence="1" id="KW-0808">Transferase</keyword>
<sequence>MQNKDTEKGRIIIYTGNGKGKTTAAVGTAVRALGRGMKVAMLQFIKSPERSYGEQLSLEKLGAVVQQLGAGFTWTKTPEEHRTALESAWKTAKECIEGGEYDLIILDELNNALAIDSFPIHDILPLNEVIEVLLNRPASLHVLITGRDAKDEIKAIADLVSVIEAEKHYYDEGVNAIYGIEY</sequence>
<proteinExistence type="predicted"/>
<dbReference type="EMBL" id="PGUY01000016">
    <property type="protein sequence ID" value="PLT30808.1"/>
    <property type="molecule type" value="Genomic_DNA"/>
</dbReference>
<reference evidence="1 2" key="1">
    <citation type="submission" date="2017-11" db="EMBL/GenBank/DDBJ databases">
        <title>Comparitive Functional Genomics of Dry Heat Resistant strains isolated from the Viking Spacecraft.</title>
        <authorList>
            <person name="Seuylemezian A."/>
            <person name="Cooper K."/>
            <person name="Vaishampayan P."/>
        </authorList>
    </citation>
    <scope>NUCLEOTIDE SEQUENCE [LARGE SCALE GENOMIC DNA]</scope>
    <source>
        <strain evidence="1 2">V1-29</strain>
    </source>
</reference>
<accession>A0A2N5M8W9</accession>
<gene>
    <name evidence="1" type="ORF">CUU66_05735</name>
</gene>